<sequence length="197" mass="21724">MRSKGPPLLPIFRSRHQADLLTLLFLQPDREFTLTELAERVGVPLTTLQREAGRLEEAGILAGRRVGRARLIRAAVPGRYARSLTELLTLAFGPHVLVQEEIAGMPGVDGVAIFGSWASRYRGESGPLPSDIDVLVIGNLSRSEVYEAAERVEARLGIPVNPILMAFERWNEAADPLVEQIRASPVVWVKDLPEEAE</sequence>
<organism evidence="1 2">
    <name type="scientific">Acrocarpospora pleiomorpha</name>
    <dbReference type="NCBI Taxonomy" id="90975"/>
    <lineage>
        <taxon>Bacteria</taxon>
        <taxon>Bacillati</taxon>
        <taxon>Actinomycetota</taxon>
        <taxon>Actinomycetes</taxon>
        <taxon>Streptosporangiales</taxon>
        <taxon>Streptosporangiaceae</taxon>
        <taxon>Acrocarpospora</taxon>
    </lineage>
</organism>
<dbReference type="Gene3D" id="3.30.460.10">
    <property type="entry name" value="Beta Polymerase, domain 2"/>
    <property type="match status" value="1"/>
</dbReference>
<keyword evidence="2" id="KW-1185">Reference proteome</keyword>
<accession>A0A5M3XZB6</accession>
<evidence type="ECO:0000313" key="1">
    <source>
        <dbReference type="EMBL" id="GES25289.1"/>
    </source>
</evidence>
<dbReference type="Gene3D" id="1.10.10.10">
    <property type="entry name" value="Winged helix-like DNA-binding domain superfamily/Winged helix DNA-binding domain"/>
    <property type="match status" value="1"/>
</dbReference>
<name>A0A5M3XZB6_9ACTN</name>
<dbReference type="InterPro" id="IPR036388">
    <property type="entry name" value="WH-like_DNA-bd_sf"/>
</dbReference>
<dbReference type="AlphaFoldDB" id="A0A5M3XZB6"/>
<dbReference type="RefSeq" id="WP_155350069.1">
    <property type="nucleotide sequence ID" value="NZ_BLAF01000065.1"/>
</dbReference>
<reference evidence="1 2" key="1">
    <citation type="submission" date="2019-10" db="EMBL/GenBank/DDBJ databases">
        <title>Whole genome shotgun sequence of Acrocarpospora pleiomorpha NBRC 16267.</title>
        <authorList>
            <person name="Ichikawa N."/>
            <person name="Kimura A."/>
            <person name="Kitahashi Y."/>
            <person name="Komaki H."/>
            <person name="Oguchi A."/>
        </authorList>
    </citation>
    <scope>NUCLEOTIDE SEQUENCE [LARGE SCALE GENOMIC DNA]</scope>
    <source>
        <strain evidence="1 2">NBRC 16267</strain>
    </source>
</reference>
<proteinExistence type="predicted"/>
<dbReference type="Proteomes" id="UP000377595">
    <property type="component" value="Unassembled WGS sequence"/>
</dbReference>
<dbReference type="CDD" id="cd05403">
    <property type="entry name" value="NT_KNTase_like"/>
    <property type="match status" value="1"/>
</dbReference>
<dbReference type="SUPFAM" id="SSF46785">
    <property type="entry name" value="Winged helix' DNA-binding domain"/>
    <property type="match status" value="1"/>
</dbReference>
<dbReference type="SUPFAM" id="SSF81301">
    <property type="entry name" value="Nucleotidyltransferase"/>
    <property type="match status" value="1"/>
</dbReference>
<dbReference type="CDD" id="cd00090">
    <property type="entry name" value="HTH_ARSR"/>
    <property type="match status" value="1"/>
</dbReference>
<dbReference type="InterPro" id="IPR011991">
    <property type="entry name" value="ArsR-like_HTH"/>
</dbReference>
<dbReference type="InterPro" id="IPR043519">
    <property type="entry name" value="NT_sf"/>
</dbReference>
<dbReference type="InterPro" id="IPR036390">
    <property type="entry name" value="WH_DNA-bd_sf"/>
</dbReference>
<protein>
    <submittedName>
        <fullName evidence="1">ArsR family transcriptional regulator</fullName>
    </submittedName>
</protein>
<gene>
    <name evidence="1" type="ORF">Aple_081880</name>
</gene>
<dbReference type="EMBL" id="BLAF01000065">
    <property type="protein sequence ID" value="GES25289.1"/>
    <property type="molecule type" value="Genomic_DNA"/>
</dbReference>
<comment type="caution">
    <text evidence="1">The sequence shown here is derived from an EMBL/GenBank/DDBJ whole genome shotgun (WGS) entry which is preliminary data.</text>
</comment>
<dbReference type="OrthoDB" id="3526885at2"/>
<evidence type="ECO:0000313" key="2">
    <source>
        <dbReference type="Proteomes" id="UP000377595"/>
    </source>
</evidence>